<keyword evidence="7 12" id="KW-0862">Zinc</keyword>
<dbReference type="GO" id="GO:0000439">
    <property type="term" value="C:transcription factor TFIIH core complex"/>
    <property type="evidence" value="ECO:0007669"/>
    <property type="project" value="UniProtKB-UniRule"/>
</dbReference>
<evidence type="ECO:0000259" key="15">
    <source>
        <dbReference type="PROSITE" id="PS50234"/>
    </source>
</evidence>
<feature type="zinc finger region" description="C4-type" evidence="13">
    <location>
        <begin position="361"/>
        <end position="378"/>
    </location>
</feature>
<keyword evidence="10" id="KW-0234">DNA repair</keyword>
<comment type="subcellular location">
    <subcellularLocation>
        <location evidence="2 12">Nucleus</location>
    </subcellularLocation>
</comment>
<keyword evidence="11 12" id="KW-0539">Nucleus</keyword>
<evidence type="ECO:0000256" key="14">
    <source>
        <dbReference type="SAM" id="MobiDB-lite"/>
    </source>
</evidence>
<evidence type="ECO:0000256" key="6">
    <source>
        <dbReference type="ARBA" id="ARBA00022771"/>
    </source>
</evidence>
<evidence type="ECO:0000256" key="10">
    <source>
        <dbReference type="ARBA" id="ARBA00023204"/>
    </source>
</evidence>
<dbReference type="Gene3D" id="3.30.40.10">
    <property type="entry name" value="Zinc/RING finger domain, C3HC4 (zinc finger)"/>
    <property type="match status" value="1"/>
</dbReference>
<proteinExistence type="inferred from homology"/>
<dbReference type="Pfam" id="PF07975">
    <property type="entry name" value="C1_4"/>
    <property type="match status" value="1"/>
</dbReference>
<keyword evidence="8 12" id="KW-0805">Transcription regulation</keyword>
<feature type="region of interest" description="Disordered" evidence="14">
    <location>
        <begin position="1"/>
        <end position="68"/>
    </location>
</feature>
<accession>A0A423WKX7</accession>
<keyword evidence="4 12" id="KW-0479">Metal-binding</keyword>
<dbReference type="Proteomes" id="UP000284375">
    <property type="component" value="Unassembled WGS sequence"/>
</dbReference>
<dbReference type="GO" id="GO:0006289">
    <property type="term" value="P:nucleotide-excision repair"/>
    <property type="evidence" value="ECO:0007669"/>
    <property type="project" value="UniProtKB-UniRule"/>
</dbReference>
<evidence type="ECO:0000313" key="17">
    <source>
        <dbReference type="Proteomes" id="UP000284375"/>
    </source>
</evidence>
<dbReference type="NCBIfam" id="TIGR00622">
    <property type="entry name" value="ssl1"/>
    <property type="match status" value="1"/>
</dbReference>
<evidence type="ECO:0000256" key="11">
    <source>
        <dbReference type="ARBA" id="ARBA00023242"/>
    </source>
</evidence>
<keyword evidence="5" id="KW-0227">DNA damage</keyword>
<evidence type="ECO:0000256" key="5">
    <source>
        <dbReference type="ARBA" id="ARBA00022763"/>
    </source>
</evidence>
<evidence type="ECO:0000313" key="16">
    <source>
        <dbReference type="EMBL" id="ROW04041.1"/>
    </source>
</evidence>
<dbReference type="Gene3D" id="3.40.50.410">
    <property type="entry name" value="von Willebrand factor, type A domain"/>
    <property type="match status" value="1"/>
</dbReference>
<comment type="function">
    <text evidence="1">Component of the general transcription and DNA repair factor IIH (TFIIH) core complex, which is involved in general and transcription-coupled nucleotide excision repair (NER) of damaged DNA and, when complexed to TFIIK, in RNA transcription by RNA polymerase II. In NER, TFIIH acts by opening DNA around the lesion to allow the excision of the damaged oligonucleotide and its replacement by a new DNA fragment. In transcription, TFIIH has an essential role in transcription initiation. When the pre-initiation complex (PIC) has been established, TFIIH is required for promoter opening and promoter escape. Phosphorylation of the C-terminal tail (CTD) of the largest subunit of RNA polymerase II by the kinase module TFIIK controls the initiation of transcription.</text>
</comment>
<dbReference type="EMBL" id="LJZO01000002">
    <property type="protein sequence ID" value="ROW04041.1"/>
    <property type="molecule type" value="Genomic_DNA"/>
</dbReference>
<evidence type="ECO:0000256" key="1">
    <source>
        <dbReference type="ARBA" id="ARBA00002817"/>
    </source>
</evidence>
<organism evidence="16 17">
    <name type="scientific">Cytospora chrysosperma</name>
    <name type="common">Cytospora canker fungus</name>
    <name type="synonym">Sphaeria chrysosperma</name>
    <dbReference type="NCBI Taxonomy" id="252740"/>
    <lineage>
        <taxon>Eukaryota</taxon>
        <taxon>Fungi</taxon>
        <taxon>Dikarya</taxon>
        <taxon>Ascomycota</taxon>
        <taxon>Pezizomycotina</taxon>
        <taxon>Sordariomycetes</taxon>
        <taxon>Sordariomycetidae</taxon>
        <taxon>Diaporthales</taxon>
        <taxon>Cytosporaceae</taxon>
        <taxon>Cytospora</taxon>
    </lineage>
</organism>
<feature type="compositionally biased region" description="Acidic residues" evidence="14">
    <location>
        <begin position="1"/>
        <end position="18"/>
    </location>
</feature>
<dbReference type="GO" id="GO:0008270">
    <property type="term" value="F:zinc ion binding"/>
    <property type="evidence" value="ECO:0007669"/>
    <property type="project" value="UniProtKB-UniRule"/>
</dbReference>
<dbReference type="InterPro" id="IPR012170">
    <property type="entry name" value="TFIIH_SSL1/p44"/>
</dbReference>
<dbReference type="FunFam" id="3.40.50.410:FF:000015">
    <property type="entry name" value="General transcription factor IIH subunit 2"/>
    <property type="match status" value="1"/>
</dbReference>
<dbReference type="CDD" id="cd01453">
    <property type="entry name" value="vWA_transcription_factor_IIH_type"/>
    <property type="match status" value="1"/>
</dbReference>
<dbReference type="OrthoDB" id="284275at2759"/>
<evidence type="ECO:0000256" key="3">
    <source>
        <dbReference type="ARBA" id="ARBA00006092"/>
    </source>
</evidence>
<evidence type="ECO:0000256" key="4">
    <source>
        <dbReference type="ARBA" id="ARBA00022723"/>
    </source>
</evidence>
<dbReference type="STRING" id="252740.A0A423WKX7"/>
<dbReference type="AlphaFoldDB" id="A0A423WKX7"/>
<evidence type="ECO:0000256" key="13">
    <source>
        <dbReference type="PIRSR" id="PIRSR015919-1"/>
    </source>
</evidence>
<evidence type="ECO:0000256" key="9">
    <source>
        <dbReference type="ARBA" id="ARBA00023163"/>
    </source>
</evidence>
<evidence type="ECO:0000256" key="7">
    <source>
        <dbReference type="ARBA" id="ARBA00022833"/>
    </source>
</evidence>
<dbReference type="PROSITE" id="PS50234">
    <property type="entry name" value="VWFA"/>
    <property type="match status" value="1"/>
</dbReference>
<dbReference type="SMART" id="SM01047">
    <property type="entry name" value="C1_4"/>
    <property type="match status" value="1"/>
</dbReference>
<dbReference type="InterPro" id="IPR036465">
    <property type="entry name" value="vWFA_dom_sf"/>
</dbReference>
<dbReference type="InterPro" id="IPR013083">
    <property type="entry name" value="Znf_RING/FYVE/PHD"/>
</dbReference>
<dbReference type="SUPFAM" id="SSF57889">
    <property type="entry name" value="Cysteine-rich domain"/>
    <property type="match status" value="1"/>
</dbReference>
<dbReference type="PANTHER" id="PTHR12695:SF2">
    <property type="entry name" value="GENERAL TRANSCRIPTION FACTOR IIH SUBUNIT 2-RELATED"/>
    <property type="match status" value="1"/>
</dbReference>
<name>A0A423WKX7_CYTCH</name>
<gene>
    <name evidence="16" type="ORF">VSDG_01107</name>
</gene>
<evidence type="ECO:0000256" key="12">
    <source>
        <dbReference type="PIRNR" id="PIRNR015919"/>
    </source>
</evidence>
<dbReference type="GO" id="GO:0006357">
    <property type="term" value="P:regulation of transcription by RNA polymerase II"/>
    <property type="evidence" value="ECO:0007669"/>
    <property type="project" value="UniProtKB-UniRule"/>
</dbReference>
<dbReference type="GO" id="GO:0006367">
    <property type="term" value="P:transcription initiation at RNA polymerase II promoter"/>
    <property type="evidence" value="ECO:0007669"/>
    <property type="project" value="UniProtKB-ARBA"/>
</dbReference>
<dbReference type="SUPFAM" id="SSF53300">
    <property type="entry name" value="vWA-like"/>
    <property type="match status" value="1"/>
</dbReference>
<keyword evidence="9 12" id="KW-0804">Transcription</keyword>
<dbReference type="InterPro" id="IPR002035">
    <property type="entry name" value="VWF_A"/>
</dbReference>
<comment type="similarity">
    <text evidence="3 12">Belongs to the GTF2H2 family.</text>
</comment>
<keyword evidence="17" id="KW-1185">Reference proteome</keyword>
<feature type="domain" description="VWFA" evidence="15">
    <location>
        <begin position="118"/>
        <end position="303"/>
    </location>
</feature>
<dbReference type="InterPro" id="IPR007198">
    <property type="entry name" value="Ssl1-like"/>
</dbReference>
<dbReference type="PIRSF" id="PIRSF015919">
    <property type="entry name" value="TFIIH_SSL1"/>
    <property type="match status" value="1"/>
</dbReference>
<dbReference type="FunFam" id="3.30.40.10:FF:000477">
    <property type="entry name" value="General transcription and DNA repair factor IIH"/>
    <property type="match status" value="1"/>
</dbReference>
<dbReference type="SMART" id="SM00327">
    <property type="entry name" value="VWA"/>
    <property type="match status" value="1"/>
</dbReference>
<dbReference type="PROSITE" id="PS00028">
    <property type="entry name" value="ZINC_FINGER_C2H2_1"/>
    <property type="match status" value="1"/>
</dbReference>
<protein>
    <recommendedName>
        <fullName evidence="12">General transcription and DNA repair factor IIH</fullName>
    </recommendedName>
</protein>
<dbReference type="InterPro" id="IPR013087">
    <property type="entry name" value="Znf_C2H2_type"/>
</dbReference>
<feature type="compositionally biased region" description="Basic residues" evidence="14">
    <location>
        <begin position="59"/>
        <end position="68"/>
    </location>
</feature>
<dbReference type="InterPro" id="IPR046349">
    <property type="entry name" value="C1-like_sf"/>
</dbReference>
<feature type="compositionally biased region" description="Polar residues" evidence="14">
    <location>
        <begin position="32"/>
        <end position="44"/>
    </location>
</feature>
<dbReference type="GO" id="GO:0005675">
    <property type="term" value="C:transcription factor TFIIH holo complex"/>
    <property type="evidence" value="ECO:0007669"/>
    <property type="project" value="UniProtKB-UniRule"/>
</dbReference>
<sequence length="522" mass="56399">MAVDSDGEFVEDLSEDDYADHQVTSGHGRGDTTGQPQRNANIRTGTAGAPAAPSSRSQQRLRVRKNGGKRAAWEEGKFTWDVPEDAEGNVSLTALLEAEKRRRLLRDTTPLQRGIIRHMVLVLDMSFAMLEKDLLPSRYRLMMHYAVDFVREYFEQNPISQLGVIAMRDGVAVHISEMSGNPADHIDWLRSWEKKFEPRGNPSLQNALEMCRGDLFHAPSHGTREVLIIYGALLSSDPGDIHDTIANLIADRIRVSIVGLAAQVAICAELCAKTNGGDDSCYSVAMHEQHFRELFLASTTPPVTRQTEQNNASLLMMGFPSRTKAEWAVPAGSAAGAGGGSRDAISMCACHNKPCREGYLCTRCSTKVCRLPAECPACGLTLILSTHLARSYHHLFPLRNWVEVPWGEAAKSVACYACLNPFPDAPRPTGKGKGKEAAAAGGGEKAAGEKVKGISESGRYACEVCGNHFCIDCDVFAHEVLHNCAGCQSDTRVAAAAGPNTGAHSAAENGVTHANGEMIVDS</sequence>
<evidence type="ECO:0000256" key="2">
    <source>
        <dbReference type="ARBA" id="ARBA00004123"/>
    </source>
</evidence>
<evidence type="ECO:0000256" key="8">
    <source>
        <dbReference type="ARBA" id="ARBA00023015"/>
    </source>
</evidence>
<dbReference type="PANTHER" id="PTHR12695">
    <property type="entry name" value="GENERAL TRANSCRIPTION FACTOR IIH SUBUNIT 2"/>
    <property type="match status" value="1"/>
</dbReference>
<dbReference type="Pfam" id="PF04056">
    <property type="entry name" value="Ssl1"/>
    <property type="match status" value="1"/>
</dbReference>
<comment type="caution">
    <text evidence="16">The sequence shown here is derived from an EMBL/GenBank/DDBJ whole genome shotgun (WGS) entry which is preliminary data.</text>
</comment>
<keyword evidence="6" id="KW-0863">Zinc-finger</keyword>
<reference evidence="16 17" key="1">
    <citation type="submission" date="2015-09" db="EMBL/GenBank/DDBJ databases">
        <title>Host preference determinants of Valsa canker pathogens revealed by comparative genomics.</title>
        <authorList>
            <person name="Yin Z."/>
            <person name="Huang L."/>
        </authorList>
    </citation>
    <scope>NUCLEOTIDE SEQUENCE [LARGE SCALE GENOMIC DNA]</scope>
    <source>
        <strain evidence="16 17">YSFL</strain>
    </source>
</reference>
<dbReference type="InterPro" id="IPR004595">
    <property type="entry name" value="TFIIH_C1-like_dom"/>
</dbReference>